<evidence type="ECO:0000256" key="1">
    <source>
        <dbReference type="ARBA" id="ARBA00001946"/>
    </source>
</evidence>
<evidence type="ECO:0000256" key="6">
    <source>
        <dbReference type="ARBA" id="ARBA00022842"/>
    </source>
</evidence>
<evidence type="ECO:0000256" key="5">
    <source>
        <dbReference type="ARBA" id="ARBA00022741"/>
    </source>
</evidence>
<evidence type="ECO:0000313" key="9">
    <source>
        <dbReference type="EMBL" id="PYH46881.1"/>
    </source>
</evidence>
<dbReference type="Pfam" id="PF01926">
    <property type="entry name" value="MMR_HSR1"/>
    <property type="match status" value="1"/>
</dbReference>
<reference evidence="9 10" key="1">
    <citation type="submission" date="2016-12" db="EMBL/GenBank/DDBJ databases">
        <title>The genomes of Aspergillus section Nigri reveals drivers in fungal speciation.</title>
        <authorList>
            <consortium name="DOE Joint Genome Institute"/>
            <person name="Vesth T.C."/>
            <person name="Nybo J."/>
            <person name="Theobald S."/>
            <person name="Brandl J."/>
            <person name="Frisvad J.C."/>
            <person name="Nielsen K.F."/>
            <person name="Lyhne E.K."/>
            <person name="Kogle M.E."/>
            <person name="Kuo A."/>
            <person name="Riley R."/>
            <person name="Clum A."/>
            <person name="Nolan M."/>
            <person name="Lipzen A."/>
            <person name="Salamov A."/>
            <person name="Henrissat B."/>
            <person name="Wiebenga A."/>
            <person name="De Vries R.P."/>
            <person name="Grigoriev I.V."/>
            <person name="Mortensen U.H."/>
            <person name="Andersen M.R."/>
            <person name="Baker S.E."/>
        </authorList>
    </citation>
    <scope>NUCLEOTIDE SEQUENCE [LARGE SCALE GENOMIC DNA]</scope>
    <source>
        <strain evidence="9 10">JOP 1030-1</strain>
    </source>
</reference>
<dbReference type="InterPro" id="IPR052279">
    <property type="entry name" value="EngB_GTPase"/>
</dbReference>
<accession>A0A318ZH44</accession>
<protein>
    <recommendedName>
        <fullName evidence="3">GTP-binding protein 8</fullName>
    </recommendedName>
</protein>
<dbReference type="FunFam" id="3.40.50.300:FF:001874">
    <property type="entry name" value="GTP binding protein (EngB), putative"/>
    <property type="match status" value="1"/>
</dbReference>
<dbReference type="InterPro" id="IPR006073">
    <property type="entry name" value="GTP-bd"/>
</dbReference>
<evidence type="ECO:0000259" key="8">
    <source>
        <dbReference type="PROSITE" id="PS51706"/>
    </source>
</evidence>
<dbReference type="STRING" id="1450539.A0A318ZH44"/>
<proteinExistence type="inferred from homology"/>
<dbReference type="PANTHER" id="PTHR46498">
    <property type="entry name" value="GTP-BINDING PROTEIN 8"/>
    <property type="match status" value="1"/>
</dbReference>
<dbReference type="InterPro" id="IPR019987">
    <property type="entry name" value="GTP-bd_ribosome_bio_YsxC"/>
</dbReference>
<organism evidence="9 10">
    <name type="scientific">Aspergillus saccharolyticus JOP 1030-1</name>
    <dbReference type="NCBI Taxonomy" id="1450539"/>
    <lineage>
        <taxon>Eukaryota</taxon>
        <taxon>Fungi</taxon>
        <taxon>Dikarya</taxon>
        <taxon>Ascomycota</taxon>
        <taxon>Pezizomycotina</taxon>
        <taxon>Eurotiomycetes</taxon>
        <taxon>Eurotiomycetidae</taxon>
        <taxon>Eurotiales</taxon>
        <taxon>Aspergillaceae</taxon>
        <taxon>Aspergillus</taxon>
        <taxon>Aspergillus subgen. Circumdati</taxon>
    </lineage>
</organism>
<keyword evidence="4" id="KW-0479">Metal-binding</keyword>
<keyword evidence="5" id="KW-0547">Nucleotide-binding</keyword>
<dbReference type="PROSITE" id="PS51706">
    <property type="entry name" value="G_ENGB"/>
    <property type="match status" value="1"/>
</dbReference>
<dbReference type="OrthoDB" id="391988at2759"/>
<dbReference type="AlphaFoldDB" id="A0A318ZH44"/>
<dbReference type="PANTHER" id="PTHR46498:SF1">
    <property type="entry name" value="GTP-BINDING PROTEIN 8"/>
    <property type="match status" value="1"/>
</dbReference>
<evidence type="ECO:0000256" key="4">
    <source>
        <dbReference type="ARBA" id="ARBA00022723"/>
    </source>
</evidence>
<dbReference type="InterPro" id="IPR005225">
    <property type="entry name" value="Small_GTP-bd"/>
</dbReference>
<comment type="similarity">
    <text evidence="2">Belongs to the TRAFAC class TrmE-Era-EngA-EngB-Septin-like GTPase superfamily. EngB GTPase family.</text>
</comment>
<dbReference type="GO" id="GO:0046872">
    <property type="term" value="F:metal ion binding"/>
    <property type="evidence" value="ECO:0007669"/>
    <property type="project" value="UniProtKB-KW"/>
</dbReference>
<dbReference type="InterPro" id="IPR027417">
    <property type="entry name" value="P-loop_NTPase"/>
</dbReference>
<dbReference type="GeneID" id="37077983"/>
<dbReference type="NCBIfam" id="TIGR00231">
    <property type="entry name" value="small_GTP"/>
    <property type="match status" value="1"/>
</dbReference>
<dbReference type="SUPFAM" id="SSF52540">
    <property type="entry name" value="P-loop containing nucleoside triphosphate hydrolases"/>
    <property type="match status" value="1"/>
</dbReference>
<name>A0A318ZH44_9EURO</name>
<dbReference type="GO" id="GO:0005739">
    <property type="term" value="C:mitochondrion"/>
    <property type="evidence" value="ECO:0007669"/>
    <property type="project" value="TreeGrafter"/>
</dbReference>
<evidence type="ECO:0000313" key="10">
    <source>
        <dbReference type="Proteomes" id="UP000248349"/>
    </source>
</evidence>
<keyword evidence="7" id="KW-0342">GTP-binding</keyword>
<feature type="domain" description="EngB-type G" evidence="8">
    <location>
        <begin position="90"/>
        <end position="248"/>
    </location>
</feature>
<evidence type="ECO:0000256" key="3">
    <source>
        <dbReference type="ARBA" id="ARBA00015370"/>
    </source>
</evidence>
<keyword evidence="6" id="KW-0460">Magnesium</keyword>
<dbReference type="NCBIfam" id="TIGR03598">
    <property type="entry name" value="GTPase_YsxC"/>
    <property type="match status" value="1"/>
</dbReference>
<dbReference type="InterPro" id="IPR030393">
    <property type="entry name" value="G_ENGB_dom"/>
</dbReference>
<dbReference type="CDD" id="cd01876">
    <property type="entry name" value="YihA_EngB"/>
    <property type="match status" value="1"/>
</dbReference>
<dbReference type="Gene3D" id="3.40.50.300">
    <property type="entry name" value="P-loop containing nucleotide triphosphate hydrolases"/>
    <property type="match status" value="1"/>
</dbReference>
<evidence type="ECO:0000256" key="2">
    <source>
        <dbReference type="ARBA" id="ARBA00009638"/>
    </source>
</evidence>
<sequence length="315" mass="34878">MNLRLYTLTSSVRPLQAQFHHLPPTTPTNPNAPKKLLSELPATVFNDYYETQCPTEGQLAYANKFFTPSRHSPVKLWSASKFRTTPIESHEPEVCFLGRSNVGKSSLLNTIMGDEICYTSSKPGRTREMNAFGIGGTKGGESKIVLLDMPGYGHGGRAEWGEEIMKYLEKRKQLRRVFVLIDGHHGIKIFDRKIIRLLSEYNLPYQIVVAKIDKILAKQTGQLKSGVTERGIAALQTVHRKLRQSFAAMARDSHGPPPLGETLTCCAAVQRAPGDYIGISAIRWAIIKAAGYDANVDAEGNVIKPEKVKATTKKS</sequence>
<dbReference type="GO" id="GO:0005525">
    <property type="term" value="F:GTP binding"/>
    <property type="evidence" value="ECO:0007669"/>
    <property type="project" value="UniProtKB-KW"/>
</dbReference>
<comment type="cofactor">
    <cofactor evidence="1">
        <name>Mg(2+)</name>
        <dbReference type="ChEBI" id="CHEBI:18420"/>
    </cofactor>
</comment>
<dbReference type="RefSeq" id="XP_025432863.1">
    <property type="nucleotide sequence ID" value="XM_025576754.1"/>
</dbReference>
<keyword evidence="10" id="KW-1185">Reference proteome</keyword>
<evidence type="ECO:0000256" key="7">
    <source>
        <dbReference type="ARBA" id="ARBA00023134"/>
    </source>
</evidence>
<dbReference type="EMBL" id="KZ821226">
    <property type="protein sequence ID" value="PYH46881.1"/>
    <property type="molecule type" value="Genomic_DNA"/>
</dbReference>
<gene>
    <name evidence="9" type="ORF">BP01DRAFT_372752</name>
</gene>
<dbReference type="Proteomes" id="UP000248349">
    <property type="component" value="Unassembled WGS sequence"/>
</dbReference>